<protein>
    <recommendedName>
        <fullName evidence="2">Inhibitor I9 domain-containing protein</fullName>
    </recommendedName>
</protein>
<dbReference type="InterPro" id="IPR010259">
    <property type="entry name" value="S8pro/Inhibitor_I9"/>
</dbReference>
<organism evidence="3 4">
    <name type="scientific">Viridothelium virens</name>
    <name type="common">Speckled blister lichen</name>
    <name type="synonym">Trypethelium virens</name>
    <dbReference type="NCBI Taxonomy" id="1048519"/>
    <lineage>
        <taxon>Eukaryota</taxon>
        <taxon>Fungi</taxon>
        <taxon>Dikarya</taxon>
        <taxon>Ascomycota</taxon>
        <taxon>Pezizomycotina</taxon>
        <taxon>Dothideomycetes</taxon>
        <taxon>Dothideomycetes incertae sedis</taxon>
        <taxon>Trypetheliales</taxon>
        <taxon>Trypetheliaceae</taxon>
        <taxon>Viridothelium</taxon>
    </lineage>
</organism>
<feature type="domain" description="Inhibitor I9" evidence="2">
    <location>
        <begin position="86"/>
        <end position="120"/>
    </location>
</feature>
<name>A0A6A6HLW6_VIRVR</name>
<evidence type="ECO:0000256" key="1">
    <source>
        <dbReference type="SAM" id="SignalP"/>
    </source>
</evidence>
<accession>A0A6A6HLW6</accession>
<proteinExistence type="predicted"/>
<dbReference type="Proteomes" id="UP000800092">
    <property type="component" value="Unassembled WGS sequence"/>
</dbReference>
<dbReference type="AlphaFoldDB" id="A0A6A6HLW6"/>
<reference evidence="3" key="1">
    <citation type="journal article" date="2020" name="Stud. Mycol.">
        <title>101 Dothideomycetes genomes: a test case for predicting lifestyles and emergence of pathogens.</title>
        <authorList>
            <person name="Haridas S."/>
            <person name="Albert R."/>
            <person name="Binder M."/>
            <person name="Bloem J."/>
            <person name="Labutti K."/>
            <person name="Salamov A."/>
            <person name="Andreopoulos B."/>
            <person name="Baker S."/>
            <person name="Barry K."/>
            <person name="Bills G."/>
            <person name="Bluhm B."/>
            <person name="Cannon C."/>
            <person name="Castanera R."/>
            <person name="Culley D."/>
            <person name="Daum C."/>
            <person name="Ezra D."/>
            <person name="Gonzalez J."/>
            <person name="Henrissat B."/>
            <person name="Kuo A."/>
            <person name="Liang C."/>
            <person name="Lipzen A."/>
            <person name="Lutzoni F."/>
            <person name="Magnuson J."/>
            <person name="Mondo S."/>
            <person name="Nolan M."/>
            <person name="Ohm R."/>
            <person name="Pangilinan J."/>
            <person name="Park H.-J."/>
            <person name="Ramirez L."/>
            <person name="Alfaro M."/>
            <person name="Sun H."/>
            <person name="Tritt A."/>
            <person name="Yoshinaga Y."/>
            <person name="Zwiers L.-H."/>
            <person name="Turgeon B."/>
            <person name="Goodwin S."/>
            <person name="Spatafora J."/>
            <person name="Crous P."/>
            <person name="Grigoriev I."/>
        </authorList>
    </citation>
    <scope>NUCLEOTIDE SEQUENCE</scope>
    <source>
        <strain evidence="3">Tuck. ex Michener</strain>
    </source>
</reference>
<dbReference type="EMBL" id="ML991776">
    <property type="protein sequence ID" value="KAF2238460.1"/>
    <property type="molecule type" value="Genomic_DNA"/>
</dbReference>
<evidence type="ECO:0000313" key="3">
    <source>
        <dbReference type="EMBL" id="KAF2238460.1"/>
    </source>
</evidence>
<evidence type="ECO:0000313" key="4">
    <source>
        <dbReference type="Proteomes" id="UP000800092"/>
    </source>
</evidence>
<feature type="chain" id="PRO_5025598687" description="Inhibitor I9 domain-containing protein" evidence="1">
    <location>
        <begin position="24"/>
        <end position="122"/>
    </location>
</feature>
<evidence type="ECO:0000259" key="2">
    <source>
        <dbReference type="Pfam" id="PF05922"/>
    </source>
</evidence>
<sequence>MTRIHCWRVSLINSFLIFRMVLSSITPAVSYSTYRAPYHPSSDPTRFPAIPDYYIVKLREGHELEDHFAYIGLDLSSMQEFGRIDGLSSYYGKFSYKVVHEKIRRDPGVLYVEEDTPVHLID</sequence>
<dbReference type="Pfam" id="PF05922">
    <property type="entry name" value="Inhibitor_I9"/>
    <property type="match status" value="1"/>
</dbReference>
<gene>
    <name evidence="3" type="ORF">EV356DRAFT_309687</name>
</gene>
<dbReference type="SUPFAM" id="SSF54897">
    <property type="entry name" value="Protease propeptides/inhibitors"/>
    <property type="match status" value="1"/>
</dbReference>
<dbReference type="OrthoDB" id="206201at2759"/>
<keyword evidence="1" id="KW-0732">Signal</keyword>
<keyword evidence="4" id="KW-1185">Reference proteome</keyword>
<feature type="signal peptide" evidence="1">
    <location>
        <begin position="1"/>
        <end position="23"/>
    </location>
</feature>